<feature type="domain" description="CSC1/OSCA1-like 7TM region" evidence="9">
    <location>
        <begin position="451"/>
        <end position="530"/>
    </location>
</feature>
<evidence type="ECO:0000259" key="10">
    <source>
        <dbReference type="Pfam" id="PF12621"/>
    </source>
</evidence>
<dbReference type="InterPro" id="IPR003864">
    <property type="entry name" value="CSC1/OSCA1-like_7TM"/>
</dbReference>
<evidence type="ECO:0008006" key="14">
    <source>
        <dbReference type="Google" id="ProtNLM"/>
    </source>
</evidence>
<name>A0A0B7KNC4_BIOOC</name>
<evidence type="ECO:0000256" key="1">
    <source>
        <dbReference type="ARBA" id="ARBA00004141"/>
    </source>
</evidence>
<gene>
    <name evidence="13" type="ORF">BN869_000012985_1</name>
</gene>
<evidence type="ECO:0000256" key="5">
    <source>
        <dbReference type="ARBA" id="ARBA00022989"/>
    </source>
</evidence>
<keyword evidence="6 8" id="KW-0472">Membrane</keyword>
<feature type="domain" description="10TM putative phosphate transporter extracellular tail" evidence="10">
    <location>
        <begin position="871"/>
        <end position="942"/>
    </location>
</feature>
<feature type="transmembrane region" description="Helical" evidence="8">
    <location>
        <begin position="453"/>
        <end position="479"/>
    </location>
</feature>
<feature type="region of interest" description="Disordered" evidence="7">
    <location>
        <begin position="297"/>
        <end position="321"/>
    </location>
</feature>
<dbReference type="Pfam" id="PF13967">
    <property type="entry name" value="RSN1_TM"/>
    <property type="match status" value="1"/>
</dbReference>
<dbReference type="InterPro" id="IPR027815">
    <property type="entry name" value="CSC1/OSCA1-like_cyt"/>
</dbReference>
<evidence type="ECO:0000256" key="7">
    <source>
        <dbReference type="SAM" id="MobiDB-lite"/>
    </source>
</evidence>
<feature type="domain" description="CSC1/OSCA1-like 7TM region" evidence="9">
    <location>
        <begin position="534"/>
        <end position="743"/>
    </location>
</feature>
<dbReference type="EMBL" id="CDPU01000078">
    <property type="protein sequence ID" value="CEO56927.1"/>
    <property type="molecule type" value="Genomic_DNA"/>
</dbReference>
<reference evidence="13" key="1">
    <citation type="submission" date="2015-01" db="EMBL/GenBank/DDBJ databases">
        <authorList>
            <person name="Durling Mikael"/>
        </authorList>
    </citation>
    <scope>NUCLEOTIDE SEQUENCE</scope>
</reference>
<evidence type="ECO:0000259" key="12">
    <source>
        <dbReference type="Pfam" id="PF14703"/>
    </source>
</evidence>
<sequence>MLQLRNESLADRGLNFDADNDPRIGSNRNVSMQGGDILGFLPLVGTLVLVSIYCIVCVVLFLVMRPRCSRVFAPRTQPGLVSPQLDGKIVYAVVHGLTVYRRLSPSLPEGLFKWIKPFFEIPDTFILNHCSLDGFLFLRYLKVLRSLFLVGCCIAWPILLPVHITGGRGLKGLGFLTVGNIEDNRKFYAHVVVAISWFSLTILVIVRESLYYINLRIAYASSPFYAHQLSSRTILLTHVSKRYRNESCLRRLFGNSVNRVWIPKTSKTLTKLLNQRKEVASKLEEAEVELIVKSNKAHNKGSNLQPPIPPPTAPSIDPTTKNAPENCPGREGYQTPGIEEPATGTQIHKGFRPRHRLWRQFGRKVDTISWARCQIKSLNTRIFKLRRQLRQAHVFTFPAVFVEFDNQESAHAAHQSLAHHQPTQLVRHLGIRPNDILWQSLRMDWRERIIRQFFVCGLIVAAIILWSFPTAAIGVISNVELLSENLPFLHWIRQMPQHLLRFLQGFVPALVLTLWIAVVPALLRCMNSLTSTFFFLCVILTANQVCAVQAGSVSLNMMELFTQKSYFAFLVVQVFLITSFSSTILSMLPNVLSEPLKIPDILANSIPRASDFFCSFILIQCLADGASNIFPIVDLCRHHVLGQKTRTPRMQYRVWRRMRRVHWGTVFPRISNMGVITLCYAGIAPVILIFAAGGMFFLQIVYRYNVIYVVDCNLTSTGLFYPQALLHLLIGLYLAELCLVGIFILNFALVPMVLMIVLIILTALVHLELSKAINPLLHNLPQCLWSEERDTPGEEGNMFRDSTCSARSPGIMATVEQAGEIGRQDCAEANTDNGEQSLAMPSFLRNLMKQLFGPQRSVADLRHEILSFHDIVYTDTFQPYEYPTKATAEAYLPPELWLPRPTLWIPRDGMGFSLQEIAQTKRYIPITDFGARLCENGKIVTNFEDVPTDEAKLSGTRWEAIESVVPSLLSPSALGL</sequence>
<dbReference type="Pfam" id="PF12621">
    <property type="entry name" value="PHM7_ext"/>
    <property type="match status" value="1"/>
</dbReference>
<feature type="transmembrane region" description="Helical" evidence="8">
    <location>
        <begin position="566"/>
        <end position="588"/>
    </location>
</feature>
<evidence type="ECO:0000256" key="6">
    <source>
        <dbReference type="ARBA" id="ARBA00023136"/>
    </source>
</evidence>
<evidence type="ECO:0000256" key="3">
    <source>
        <dbReference type="ARBA" id="ARBA00022448"/>
    </source>
</evidence>
<evidence type="ECO:0000313" key="13">
    <source>
        <dbReference type="EMBL" id="CEO56927.1"/>
    </source>
</evidence>
<accession>A0A0B7KNC4</accession>
<proteinExistence type="inferred from homology"/>
<protein>
    <recommendedName>
        <fullName evidence="14">CSC1/OSCA1-like 7TM region domain-containing protein</fullName>
    </recommendedName>
</protein>
<feature type="transmembrane region" description="Helical" evidence="8">
    <location>
        <begin position="187"/>
        <end position="206"/>
    </location>
</feature>
<dbReference type="InterPro" id="IPR022257">
    <property type="entry name" value="PHM7_ext"/>
</dbReference>
<feature type="transmembrane region" description="Helical" evidence="8">
    <location>
        <begin position="533"/>
        <end position="554"/>
    </location>
</feature>
<evidence type="ECO:0000256" key="2">
    <source>
        <dbReference type="ARBA" id="ARBA00007779"/>
    </source>
</evidence>
<evidence type="ECO:0000256" key="4">
    <source>
        <dbReference type="ARBA" id="ARBA00022692"/>
    </source>
</evidence>
<evidence type="ECO:0000259" key="9">
    <source>
        <dbReference type="Pfam" id="PF02714"/>
    </source>
</evidence>
<keyword evidence="3" id="KW-0813">Transport</keyword>
<feature type="transmembrane region" description="Helical" evidence="8">
    <location>
        <begin position="724"/>
        <end position="745"/>
    </location>
</feature>
<dbReference type="PANTHER" id="PTHR13018:SF53">
    <property type="entry name" value="DUF221 DOMAIN PROTEIN"/>
    <property type="match status" value="1"/>
</dbReference>
<dbReference type="GO" id="GO:0005227">
    <property type="term" value="F:calcium-activated cation channel activity"/>
    <property type="evidence" value="ECO:0007669"/>
    <property type="project" value="InterPro"/>
</dbReference>
<dbReference type="InterPro" id="IPR032880">
    <property type="entry name" value="CSC1/OSCA1-like_N"/>
</dbReference>
<feature type="transmembrane region" description="Helical" evidence="8">
    <location>
        <begin position="499"/>
        <end position="521"/>
    </location>
</feature>
<dbReference type="Pfam" id="PF14703">
    <property type="entry name" value="PHM7_cyt"/>
    <property type="match status" value="1"/>
</dbReference>
<dbReference type="Pfam" id="PF02714">
    <property type="entry name" value="RSN1_7TM"/>
    <property type="match status" value="2"/>
</dbReference>
<feature type="transmembrane region" description="Helical" evidence="8">
    <location>
        <begin position="752"/>
        <end position="769"/>
    </location>
</feature>
<dbReference type="PANTHER" id="PTHR13018">
    <property type="entry name" value="PROBABLE MEMBRANE PROTEIN DUF221-RELATED"/>
    <property type="match status" value="1"/>
</dbReference>
<feature type="transmembrane region" description="Helical" evidence="8">
    <location>
        <begin position="37"/>
        <end position="63"/>
    </location>
</feature>
<comment type="similarity">
    <text evidence="2">Belongs to the CSC1 (TC 1.A.17) family.</text>
</comment>
<evidence type="ECO:0000256" key="8">
    <source>
        <dbReference type="SAM" id="Phobius"/>
    </source>
</evidence>
<keyword evidence="4 8" id="KW-0812">Transmembrane</keyword>
<dbReference type="InterPro" id="IPR045122">
    <property type="entry name" value="Csc1-like"/>
</dbReference>
<keyword evidence="5 8" id="KW-1133">Transmembrane helix</keyword>
<feature type="domain" description="CSC1/OSCA1-like N-terminal transmembrane" evidence="11">
    <location>
        <begin position="44"/>
        <end position="208"/>
    </location>
</feature>
<organism evidence="13">
    <name type="scientific">Bionectria ochroleuca</name>
    <name type="common">Gliocladium roseum</name>
    <dbReference type="NCBI Taxonomy" id="29856"/>
    <lineage>
        <taxon>Eukaryota</taxon>
        <taxon>Fungi</taxon>
        <taxon>Dikarya</taxon>
        <taxon>Ascomycota</taxon>
        <taxon>Pezizomycotina</taxon>
        <taxon>Sordariomycetes</taxon>
        <taxon>Hypocreomycetidae</taxon>
        <taxon>Hypocreales</taxon>
        <taxon>Bionectriaceae</taxon>
        <taxon>Clonostachys</taxon>
    </lineage>
</organism>
<comment type="subcellular location">
    <subcellularLocation>
        <location evidence="1">Membrane</location>
        <topology evidence="1">Multi-pass membrane protein</topology>
    </subcellularLocation>
</comment>
<feature type="transmembrane region" description="Helical" evidence="8">
    <location>
        <begin position="147"/>
        <end position="167"/>
    </location>
</feature>
<feature type="transmembrane region" description="Helical" evidence="8">
    <location>
        <begin position="678"/>
        <end position="704"/>
    </location>
</feature>
<dbReference type="AlphaFoldDB" id="A0A0B7KNC4"/>
<feature type="domain" description="CSC1/OSCA1-like cytosolic" evidence="12">
    <location>
        <begin position="231"/>
        <end position="439"/>
    </location>
</feature>
<evidence type="ECO:0000259" key="11">
    <source>
        <dbReference type="Pfam" id="PF13967"/>
    </source>
</evidence>
<dbReference type="GO" id="GO:0005886">
    <property type="term" value="C:plasma membrane"/>
    <property type="evidence" value="ECO:0007669"/>
    <property type="project" value="TreeGrafter"/>
</dbReference>